<dbReference type="EMBL" id="JAAAID010001333">
    <property type="protein sequence ID" value="KAG0010470.1"/>
    <property type="molecule type" value="Genomic_DNA"/>
</dbReference>
<organism evidence="16 17">
    <name type="scientific">Entomortierella chlamydospora</name>
    <dbReference type="NCBI Taxonomy" id="101097"/>
    <lineage>
        <taxon>Eukaryota</taxon>
        <taxon>Fungi</taxon>
        <taxon>Fungi incertae sedis</taxon>
        <taxon>Mucoromycota</taxon>
        <taxon>Mortierellomycotina</taxon>
        <taxon>Mortierellomycetes</taxon>
        <taxon>Mortierellales</taxon>
        <taxon>Mortierellaceae</taxon>
        <taxon>Entomortierella</taxon>
    </lineage>
</organism>
<dbReference type="AlphaFoldDB" id="A0A9P6MRN2"/>
<evidence type="ECO:0000313" key="16">
    <source>
        <dbReference type="EMBL" id="KAG0010470.1"/>
    </source>
</evidence>
<keyword evidence="10" id="KW-0961">Cell wall biogenesis/degradation</keyword>
<evidence type="ECO:0000256" key="15">
    <source>
        <dbReference type="SAM" id="MobiDB-lite"/>
    </source>
</evidence>
<dbReference type="GO" id="GO:0009986">
    <property type="term" value="C:cell surface"/>
    <property type="evidence" value="ECO:0007669"/>
    <property type="project" value="TreeGrafter"/>
</dbReference>
<dbReference type="GO" id="GO:0005886">
    <property type="term" value="C:plasma membrane"/>
    <property type="evidence" value="ECO:0007669"/>
    <property type="project" value="UniProtKB-SubCell"/>
</dbReference>
<dbReference type="GO" id="GO:0042973">
    <property type="term" value="F:glucan endo-1,3-beta-D-glucosidase activity"/>
    <property type="evidence" value="ECO:0007669"/>
    <property type="project" value="UniProtKB-EC"/>
</dbReference>
<keyword evidence="6" id="KW-0378">Hydrolase</keyword>
<comment type="catalytic activity">
    <reaction evidence="1">
        <text>Hydrolysis of (1-&gt;3)-beta-D-glucosidic linkages in (1-&gt;3)-beta-D-glucans.</text>
        <dbReference type="EC" id="3.2.1.39"/>
    </reaction>
</comment>
<evidence type="ECO:0000256" key="1">
    <source>
        <dbReference type="ARBA" id="ARBA00000382"/>
    </source>
</evidence>
<comment type="similarity">
    <text evidence="3">Belongs to the glycosyl hydrolase 17 family.</text>
</comment>
<dbReference type="GO" id="GO:0000272">
    <property type="term" value="P:polysaccharide catabolic process"/>
    <property type="evidence" value="ECO:0007669"/>
    <property type="project" value="UniProtKB-KW"/>
</dbReference>
<evidence type="ECO:0000256" key="10">
    <source>
        <dbReference type="ARBA" id="ARBA00023316"/>
    </source>
</evidence>
<dbReference type="SUPFAM" id="SSF51445">
    <property type="entry name" value="(Trans)glycosidases"/>
    <property type="match status" value="1"/>
</dbReference>
<reference evidence="16" key="1">
    <citation type="journal article" date="2020" name="Fungal Divers.">
        <title>Resolving the Mortierellaceae phylogeny through synthesis of multi-gene phylogenetics and phylogenomics.</title>
        <authorList>
            <person name="Vandepol N."/>
            <person name="Liber J."/>
            <person name="Desiro A."/>
            <person name="Na H."/>
            <person name="Kennedy M."/>
            <person name="Barry K."/>
            <person name="Grigoriev I.V."/>
            <person name="Miller A.N."/>
            <person name="O'Donnell K."/>
            <person name="Stajich J.E."/>
            <person name="Bonito G."/>
        </authorList>
    </citation>
    <scope>NUCLEOTIDE SEQUENCE</scope>
    <source>
        <strain evidence="16">NRRL 2769</strain>
    </source>
</reference>
<accession>A0A9P6MRN2</accession>
<keyword evidence="5" id="KW-1003">Cell membrane</keyword>
<comment type="subcellular location">
    <subcellularLocation>
        <location evidence="2">Cell membrane</location>
        <topology evidence="2">Single-pass type II membrane protein</topology>
    </subcellularLocation>
</comment>
<dbReference type="GO" id="GO:0005576">
    <property type="term" value="C:extracellular region"/>
    <property type="evidence" value="ECO:0007669"/>
    <property type="project" value="TreeGrafter"/>
</dbReference>
<evidence type="ECO:0000256" key="12">
    <source>
        <dbReference type="ARBA" id="ARBA00037649"/>
    </source>
</evidence>
<evidence type="ECO:0000256" key="3">
    <source>
        <dbReference type="ARBA" id="ARBA00008773"/>
    </source>
</evidence>
<feature type="region of interest" description="Disordered" evidence="15">
    <location>
        <begin position="1"/>
        <end position="41"/>
    </location>
</feature>
<keyword evidence="8" id="KW-0325">Glycoprotein</keyword>
<dbReference type="GO" id="GO:0071555">
    <property type="term" value="P:cell wall organization"/>
    <property type="evidence" value="ECO:0007669"/>
    <property type="project" value="UniProtKB-KW"/>
</dbReference>
<evidence type="ECO:0000256" key="9">
    <source>
        <dbReference type="ARBA" id="ARBA00023277"/>
    </source>
</evidence>
<keyword evidence="9" id="KW-0119">Carbohydrate metabolism</keyword>
<dbReference type="PANTHER" id="PTHR16631">
    <property type="entry name" value="GLUCAN 1,3-BETA-GLUCOSIDASE"/>
    <property type="match status" value="1"/>
</dbReference>
<comment type="caution">
    <text evidence="16">The sequence shown here is derived from an EMBL/GenBank/DDBJ whole genome shotgun (WGS) entry which is preliminary data.</text>
</comment>
<proteinExistence type="inferred from homology"/>
<keyword evidence="11" id="KW-0624">Polysaccharide degradation</keyword>
<evidence type="ECO:0000256" key="8">
    <source>
        <dbReference type="ARBA" id="ARBA00023180"/>
    </source>
</evidence>
<sequence>MTVGSSITRSSSATGLTIPESTLVTSRRGSSPVGSREQEEKEGSDVLVCGAIRALVYKEQIFSTIKRSHHVGGGVGDADVTEKIQSIESKSHVNTTINPGAGLNKVFYGIDYTPSGSQEPYCTVNLGSVIGDAKVLSQLTNRIRIFNMACQQAESMLKAIEYLGLEEMQIILTLWVDNNSTSWENQKSILWNLIENDIKMDSRRIGDLAPRNTTSTGIMTLSKPVSKTSGISVGNEVLCRNGDNAKLDRQVPVQILTDYIDQIRKGLAARSKEASSSSDSNVVALGQQLKQIPIFSSGLGCNVYQIVDEVDEVMSNIHSFFAQVEINQAAPPS</sequence>
<evidence type="ECO:0000313" key="17">
    <source>
        <dbReference type="Proteomes" id="UP000703661"/>
    </source>
</evidence>
<dbReference type="OrthoDB" id="77201at2759"/>
<dbReference type="InterPro" id="IPR017853">
    <property type="entry name" value="GH"/>
</dbReference>
<evidence type="ECO:0000256" key="6">
    <source>
        <dbReference type="ARBA" id="ARBA00022801"/>
    </source>
</evidence>
<dbReference type="EC" id="3.2.1.39" evidence="4"/>
<evidence type="ECO:0000256" key="4">
    <source>
        <dbReference type="ARBA" id="ARBA00012780"/>
    </source>
</evidence>
<evidence type="ECO:0000256" key="14">
    <source>
        <dbReference type="ARBA" id="ARBA00043078"/>
    </source>
</evidence>
<dbReference type="PANTHER" id="PTHR16631:SF17">
    <property type="entry name" value="GLUCAN ENDO-1,3-BETA-GLUCOSIDASE BTGC"/>
    <property type="match status" value="1"/>
</dbReference>
<protein>
    <recommendedName>
        <fullName evidence="4">glucan endo-1,3-beta-D-glucosidase</fullName>
        <ecNumber evidence="4">3.2.1.39</ecNumber>
    </recommendedName>
    <alternativeName>
        <fullName evidence="14">Endo-1,3-beta-glucanase btgC</fullName>
    </alternativeName>
    <alternativeName>
        <fullName evidence="13">Laminarinase btgC</fullName>
    </alternativeName>
</protein>
<evidence type="ECO:0000256" key="2">
    <source>
        <dbReference type="ARBA" id="ARBA00004401"/>
    </source>
</evidence>
<keyword evidence="17" id="KW-1185">Reference proteome</keyword>
<name>A0A9P6MRN2_9FUNG</name>
<dbReference type="Proteomes" id="UP000703661">
    <property type="component" value="Unassembled WGS sequence"/>
</dbReference>
<evidence type="ECO:0000256" key="11">
    <source>
        <dbReference type="ARBA" id="ARBA00023326"/>
    </source>
</evidence>
<evidence type="ECO:0000256" key="13">
    <source>
        <dbReference type="ARBA" id="ARBA00042373"/>
    </source>
</evidence>
<keyword evidence="7" id="KW-0472">Membrane</keyword>
<evidence type="ECO:0000256" key="5">
    <source>
        <dbReference type="ARBA" id="ARBA00022475"/>
    </source>
</evidence>
<gene>
    <name evidence="16" type="ORF">BGZ80_001461</name>
</gene>
<comment type="function">
    <text evidence="12">Glucanases play a role in cell expansion during growth, in cell-cell fusion during mating, and in spore release during sporulation. This enzyme may be involved in beta-glucan degradation. Active on laminarin and lichenan.</text>
</comment>
<dbReference type="GO" id="GO:0009277">
    <property type="term" value="C:fungal-type cell wall"/>
    <property type="evidence" value="ECO:0007669"/>
    <property type="project" value="TreeGrafter"/>
</dbReference>
<evidence type="ECO:0000256" key="7">
    <source>
        <dbReference type="ARBA" id="ARBA00023136"/>
    </source>
</evidence>
<dbReference type="InterPro" id="IPR050732">
    <property type="entry name" value="Beta-glucan_modifiers"/>
</dbReference>
<feature type="compositionally biased region" description="Polar residues" evidence="15">
    <location>
        <begin position="1"/>
        <end position="33"/>
    </location>
</feature>